<evidence type="ECO:0000256" key="2">
    <source>
        <dbReference type="ARBA" id="ARBA00023015"/>
    </source>
</evidence>
<evidence type="ECO:0000256" key="6">
    <source>
        <dbReference type="SAM" id="MobiDB-lite"/>
    </source>
</evidence>
<dbReference type="PANTHER" id="PTHR31920">
    <property type="entry name" value="B3 DOMAIN-CONTAINING"/>
    <property type="match status" value="1"/>
</dbReference>
<feature type="region of interest" description="Disordered" evidence="6">
    <location>
        <begin position="165"/>
        <end position="192"/>
    </location>
</feature>
<keyword evidence="4" id="KW-0804">Transcription</keyword>
<organism evidence="8 9">
    <name type="scientific">Papaver somniferum</name>
    <name type="common">Opium poppy</name>
    <dbReference type="NCBI Taxonomy" id="3469"/>
    <lineage>
        <taxon>Eukaryota</taxon>
        <taxon>Viridiplantae</taxon>
        <taxon>Streptophyta</taxon>
        <taxon>Embryophyta</taxon>
        <taxon>Tracheophyta</taxon>
        <taxon>Spermatophyta</taxon>
        <taxon>Magnoliopsida</taxon>
        <taxon>Ranunculales</taxon>
        <taxon>Papaveraceae</taxon>
        <taxon>Papaveroideae</taxon>
        <taxon>Papaver</taxon>
    </lineage>
</organism>
<dbReference type="STRING" id="3469.A0A4Y7IAB6"/>
<evidence type="ECO:0000256" key="5">
    <source>
        <dbReference type="ARBA" id="ARBA00023242"/>
    </source>
</evidence>
<evidence type="ECO:0000256" key="3">
    <source>
        <dbReference type="ARBA" id="ARBA00023125"/>
    </source>
</evidence>
<dbReference type="SMART" id="SM01019">
    <property type="entry name" value="B3"/>
    <property type="match status" value="2"/>
</dbReference>
<dbReference type="OMA" id="IYFQDGW"/>
<reference evidence="8 9" key="1">
    <citation type="journal article" date="2018" name="Science">
        <title>The opium poppy genome and morphinan production.</title>
        <authorList>
            <person name="Guo L."/>
            <person name="Winzer T."/>
            <person name="Yang X."/>
            <person name="Li Y."/>
            <person name="Ning Z."/>
            <person name="He Z."/>
            <person name="Teodor R."/>
            <person name="Lu Y."/>
            <person name="Bowser T.A."/>
            <person name="Graham I.A."/>
            <person name="Ye K."/>
        </authorList>
    </citation>
    <scope>NUCLEOTIDE SEQUENCE [LARGE SCALE GENOMIC DNA]</scope>
    <source>
        <strain evidence="9">cv. HN1</strain>
        <tissue evidence="8">Leaves</tissue>
    </source>
</reference>
<dbReference type="Pfam" id="PF02362">
    <property type="entry name" value="B3"/>
    <property type="match status" value="2"/>
</dbReference>
<evidence type="ECO:0000256" key="1">
    <source>
        <dbReference type="ARBA" id="ARBA00004123"/>
    </source>
</evidence>
<dbReference type="PANTHER" id="PTHR31920:SF37">
    <property type="entry name" value="B3 DOMAIN-CONTAINING TRANSCRIPTION FACTOR VRN1"/>
    <property type="match status" value="1"/>
</dbReference>
<comment type="subcellular location">
    <subcellularLocation>
        <location evidence="1">Nucleus</location>
    </subcellularLocation>
</comment>
<dbReference type="SUPFAM" id="SSF101936">
    <property type="entry name" value="DNA-binding pseudobarrel domain"/>
    <property type="match status" value="2"/>
</dbReference>
<dbReference type="GO" id="GO:0003677">
    <property type="term" value="F:DNA binding"/>
    <property type="evidence" value="ECO:0007669"/>
    <property type="project" value="UniProtKB-KW"/>
</dbReference>
<evidence type="ECO:0000313" key="8">
    <source>
        <dbReference type="EMBL" id="RZC45873.1"/>
    </source>
</evidence>
<accession>A0A4Y7IAB6</accession>
<keyword evidence="2" id="KW-0805">Transcription regulation</keyword>
<keyword evidence="5" id="KW-0539">Nucleus</keyword>
<dbReference type="Proteomes" id="UP000316621">
    <property type="component" value="Chromosome 1"/>
</dbReference>
<dbReference type="Gramene" id="RZC45873">
    <property type="protein sequence ID" value="RZC45873"/>
    <property type="gene ID" value="C5167_038816"/>
</dbReference>
<feature type="domain" description="TF-B3" evidence="7">
    <location>
        <begin position="57"/>
        <end position="154"/>
    </location>
</feature>
<evidence type="ECO:0000256" key="4">
    <source>
        <dbReference type="ARBA" id="ARBA00023163"/>
    </source>
</evidence>
<feature type="domain" description="TF-B3" evidence="7">
    <location>
        <begin position="260"/>
        <end position="363"/>
    </location>
</feature>
<gene>
    <name evidence="8" type="ORF">C5167_038816</name>
</gene>
<dbReference type="PROSITE" id="PS50863">
    <property type="entry name" value="B3"/>
    <property type="match status" value="2"/>
</dbReference>
<name>A0A4Y7IAB6_PAPSO</name>
<feature type="region of interest" description="Disordered" evidence="6">
    <location>
        <begin position="200"/>
        <end position="219"/>
    </location>
</feature>
<dbReference type="InterPro" id="IPR003340">
    <property type="entry name" value="B3_DNA-bd"/>
</dbReference>
<feature type="compositionally biased region" description="Polar residues" evidence="6">
    <location>
        <begin position="1"/>
        <end position="29"/>
    </location>
</feature>
<protein>
    <recommendedName>
        <fullName evidence="7">TF-B3 domain-containing protein</fullName>
    </recommendedName>
</protein>
<evidence type="ECO:0000313" key="9">
    <source>
        <dbReference type="Proteomes" id="UP000316621"/>
    </source>
</evidence>
<keyword evidence="3" id="KW-0238">DNA-binding</keyword>
<sequence>MNPSNGNRCSSRNSTGSTSGQRNTTTLTKNNDDGSDSSRASYHSDMRDDTVYMGGPGFCQIVHNHLVQNEQIRIPQRFIREYGDDLSNHAVLTVSGGKEWFVEMKRDSNSDDGGVYFKNGLKEFYKSYSITPGTFLVFKYEGNSHFDVVIFQMSGTEIDYSSFNNNNNNNNHMEETSSQTDDTINAEDDVDDKDDYYVEASDANDDNDESGDDSDDEECGQIRVGLTREKNRSITARGLETHDRAIGIKRGFKSSKQYPFFAIGLQPSYVDHKYLPIPSDFEGKEELGKLETIRLDVVEEYGRSWIVHVFTNGRDLQGIRFCKGVSRFPRDNNLKEGDVCVFEMVTKKKSSSIKYARVHIFRS</sequence>
<proteinExistence type="predicted"/>
<dbReference type="AlphaFoldDB" id="A0A4Y7IAB6"/>
<evidence type="ECO:0000259" key="7">
    <source>
        <dbReference type="PROSITE" id="PS50863"/>
    </source>
</evidence>
<dbReference type="CDD" id="cd10017">
    <property type="entry name" value="B3_DNA"/>
    <property type="match status" value="2"/>
</dbReference>
<dbReference type="InterPro" id="IPR050655">
    <property type="entry name" value="Plant_B3_domain"/>
</dbReference>
<feature type="compositionally biased region" description="Acidic residues" evidence="6">
    <location>
        <begin position="202"/>
        <end position="219"/>
    </location>
</feature>
<dbReference type="Gene3D" id="2.40.330.10">
    <property type="entry name" value="DNA-binding pseudobarrel domain"/>
    <property type="match status" value="2"/>
</dbReference>
<feature type="region of interest" description="Disordered" evidence="6">
    <location>
        <begin position="1"/>
        <end position="43"/>
    </location>
</feature>
<dbReference type="InterPro" id="IPR015300">
    <property type="entry name" value="DNA-bd_pseudobarrel_sf"/>
</dbReference>
<keyword evidence="9" id="KW-1185">Reference proteome</keyword>
<dbReference type="GO" id="GO:0005634">
    <property type="term" value="C:nucleus"/>
    <property type="evidence" value="ECO:0007669"/>
    <property type="project" value="UniProtKB-SubCell"/>
</dbReference>
<dbReference type="EMBL" id="CM010715">
    <property type="protein sequence ID" value="RZC45873.1"/>
    <property type="molecule type" value="Genomic_DNA"/>
</dbReference>